<organism evidence="1 2">
    <name type="scientific">Fusobacterium nucleatum</name>
    <dbReference type="NCBI Taxonomy" id="851"/>
    <lineage>
        <taxon>Bacteria</taxon>
        <taxon>Fusobacteriati</taxon>
        <taxon>Fusobacteriota</taxon>
        <taxon>Fusobacteriia</taxon>
        <taxon>Fusobacteriales</taxon>
        <taxon>Fusobacteriaceae</taxon>
        <taxon>Fusobacterium</taxon>
    </lineage>
</organism>
<dbReference type="Proteomes" id="UP000070401">
    <property type="component" value="Unassembled WGS sequence"/>
</dbReference>
<evidence type="ECO:0000313" key="2">
    <source>
        <dbReference type="Proteomes" id="UP000070401"/>
    </source>
</evidence>
<name>A0A133P159_FUSNU</name>
<dbReference type="AlphaFoldDB" id="A0A133P159"/>
<dbReference type="PATRIC" id="fig|851.8.peg.960"/>
<gene>
    <name evidence="1" type="ORF">HMPREF3221_00957</name>
</gene>
<keyword evidence="2" id="KW-1185">Reference proteome</keyword>
<sequence>MRNRLASTLHYFLNLIPYKYIVFFRTCQEKYYYTMNIYE</sequence>
<accession>A0A133P159</accession>
<evidence type="ECO:0000313" key="1">
    <source>
        <dbReference type="EMBL" id="KXA22277.1"/>
    </source>
</evidence>
<proteinExistence type="predicted"/>
<protein>
    <submittedName>
        <fullName evidence="1">Uncharacterized protein</fullName>
    </submittedName>
</protein>
<reference evidence="2" key="1">
    <citation type="submission" date="2016-01" db="EMBL/GenBank/DDBJ databases">
        <authorList>
            <person name="Mitreva M."/>
            <person name="Pepin K.H."/>
            <person name="Mihindukulasuriya K.A."/>
            <person name="Fulton R."/>
            <person name="Fronick C."/>
            <person name="O'Laughlin M."/>
            <person name="Miner T."/>
            <person name="Herter B."/>
            <person name="Rosa B.A."/>
            <person name="Cordes M."/>
            <person name="Tomlinson C."/>
            <person name="Wollam A."/>
            <person name="Palsikar V.B."/>
            <person name="Mardis E.R."/>
            <person name="Wilson R.K."/>
        </authorList>
    </citation>
    <scope>NUCLEOTIDE SEQUENCE [LARGE SCALE GENOMIC DNA]</scope>
    <source>
        <strain evidence="2">MJR7757B</strain>
    </source>
</reference>
<comment type="caution">
    <text evidence="1">The sequence shown here is derived from an EMBL/GenBank/DDBJ whole genome shotgun (WGS) entry which is preliminary data.</text>
</comment>
<dbReference type="EMBL" id="LRPY01000094">
    <property type="protein sequence ID" value="KXA22277.1"/>
    <property type="molecule type" value="Genomic_DNA"/>
</dbReference>